<feature type="repeat" description="WD" evidence="3">
    <location>
        <begin position="339"/>
        <end position="380"/>
    </location>
</feature>
<dbReference type="PROSITE" id="PS50011">
    <property type="entry name" value="PROTEIN_KINASE_DOM"/>
    <property type="match status" value="1"/>
</dbReference>
<dbReference type="SMART" id="SM00320">
    <property type="entry name" value="WD40"/>
    <property type="match status" value="7"/>
</dbReference>
<dbReference type="InterPro" id="IPR020472">
    <property type="entry name" value="WD40_PAC1"/>
</dbReference>
<gene>
    <name evidence="6" type="ORF">ARTHRO_60811</name>
</gene>
<dbReference type="InterPro" id="IPR015943">
    <property type="entry name" value="WD40/YVTN_repeat-like_dom_sf"/>
</dbReference>
<dbReference type="Gene3D" id="3.30.200.20">
    <property type="entry name" value="Phosphorylase Kinase, domain 1"/>
    <property type="match status" value="1"/>
</dbReference>
<name>A0A9P1P161_9CYAN</name>
<dbReference type="InterPro" id="IPR019775">
    <property type="entry name" value="WD40_repeat_CS"/>
</dbReference>
<evidence type="ECO:0000256" key="3">
    <source>
        <dbReference type="PROSITE-ProRule" id="PRU00221"/>
    </source>
</evidence>
<dbReference type="InterPro" id="IPR001680">
    <property type="entry name" value="WD40_rpt"/>
</dbReference>
<dbReference type="PROSITE" id="PS50082">
    <property type="entry name" value="WD_REPEATS_2"/>
    <property type="match status" value="7"/>
</dbReference>
<dbReference type="GO" id="GO:0005524">
    <property type="term" value="F:ATP binding"/>
    <property type="evidence" value="ECO:0007669"/>
    <property type="project" value="UniProtKB-UniRule"/>
</dbReference>
<dbReference type="SUPFAM" id="SSF50978">
    <property type="entry name" value="WD40 repeat-like"/>
    <property type="match status" value="1"/>
</dbReference>
<dbReference type="AlphaFoldDB" id="A0A9P1P161"/>
<dbReference type="InterPro" id="IPR000719">
    <property type="entry name" value="Prot_kinase_dom"/>
</dbReference>
<keyword evidence="4" id="KW-0547">Nucleotide-binding</keyword>
<dbReference type="PANTHER" id="PTHR19845">
    <property type="entry name" value="KATANIN P80 SUBUNIT"/>
    <property type="match status" value="1"/>
</dbReference>
<reference evidence="6 7" key="1">
    <citation type="submission" date="2014-02" db="EMBL/GenBank/DDBJ databases">
        <authorList>
            <person name="Genoscope - CEA"/>
        </authorList>
    </citation>
    <scope>NUCLEOTIDE SEQUENCE [LARGE SCALE GENOMIC DNA]</scope>
    <source>
        <strain evidence="6 7">PCC 8005</strain>
    </source>
</reference>
<dbReference type="Gene3D" id="2.130.10.10">
    <property type="entry name" value="YVTN repeat-like/Quinoprotein amine dehydrogenase"/>
    <property type="match status" value="3"/>
</dbReference>
<dbReference type="InterPro" id="IPR056829">
    <property type="entry name" value="Beta-prop_TEP1_2nd"/>
</dbReference>
<proteinExistence type="predicted"/>
<keyword evidence="7" id="KW-1185">Reference proteome</keyword>
<evidence type="ECO:0000256" key="1">
    <source>
        <dbReference type="ARBA" id="ARBA00022574"/>
    </source>
</evidence>
<dbReference type="EMBL" id="FO818640">
    <property type="protein sequence ID" value="CDM98210.1"/>
    <property type="molecule type" value="Genomic_DNA"/>
</dbReference>
<keyword evidence="2" id="KW-0677">Repeat</keyword>
<dbReference type="InterPro" id="IPR017441">
    <property type="entry name" value="Protein_kinase_ATP_BS"/>
</dbReference>
<dbReference type="PROSITE" id="PS50294">
    <property type="entry name" value="WD_REPEATS_REGION"/>
    <property type="match status" value="7"/>
</dbReference>
<protein>
    <submittedName>
        <fullName evidence="6">Ser/Thr protein kinase</fullName>
        <ecNumber evidence="6">2.7.11.1</ecNumber>
    </submittedName>
</protein>
<evidence type="ECO:0000313" key="7">
    <source>
        <dbReference type="Proteomes" id="UP000032946"/>
    </source>
</evidence>
<dbReference type="CDD" id="cd00200">
    <property type="entry name" value="WD40"/>
    <property type="match status" value="1"/>
</dbReference>
<feature type="binding site" evidence="4">
    <location>
        <position position="42"/>
    </location>
    <ligand>
        <name>ATP</name>
        <dbReference type="ChEBI" id="CHEBI:30616"/>
    </ligand>
</feature>
<keyword evidence="1 3" id="KW-0853">WD repeat</keyword>
<feature type="repeat" description="WD" evidence="3">
    <location>
        <begin position="392"/>
        <end position="424"/>
    </location>
</feature>
<sequence>MKTEQIIAGRYRIIKCLGEGGFSTTYLAIDQQNSANSPCVVKHFSPQWKGRESLAKASELFELEATRLENLGKHPQIAQIFNYFKVDNSQYLVLEYIEGDNLSEILAKRGVFNESQIRYLLANLLPVLEFVHSENIIHRDIKPENIIRSANGQLVLVDFGAAKEAIGSALLRTGTIIGTPEYIAPEQLRGKASFASDLYSLGVTCIHLLTQMSPFDLFDTGEFCWVWHHYLVNNPISDELTKILNRLIEDATNNRYQSASEVLQDLNARSNQLSVITQPVSFPSAKNSVGWKRPQTLSDYWSSVSCVAFSPDGNILAGGSFDRTIRLWRPQTGEFMISLLGSSQPILAIAFSPDGKLLAGGSGDGQIHLWNLENSEEVIAIAAHETDRVSMSITFSPKGDIIASGSDDGTVKIWKLSTCQLCHTLQHSRGINGIAISANGELLAAASSDNSIHLWEVNSTEHLGQLLGHERDINAIAFSPNSQILASASSDNTIKLWDMETQQLLKTLTGHEDWVRTVAFIRSPDQDRKSLLVSGSADRTIKIWDLDQGKAIDTLVGHTKDINAIAISPNHRTIASGSSDNTIKIWRRE</sequence>
<dbReference type="Pfam" id="PF25047">
    <property type="entry name" value="Beta-prop_TEP1_2nd"/>
    <property type="match status" value="1"/>
</dbReference>
<keyword evidence="6" id="KW-0808">Transferase</keyword>
<dbReference type="Pfam" id="PF00400">
    <property type="entry name" value="WD40"/>
    <property type="match status" value="2"/>
</dbReference>
<dbReference type="SUPFAM" id="SSF56112">
    <property type="entry name" value="Protein kinase-like (PK-like)"/>
    <property type="match status" value="1"/>
</dbReference>
<dbReference type="GO" id="GO:0004674">
    <property type="term" value="F:protein serine/threonine kinase activity"/>
    <property type="evidence" value="ECO:0007669"/>
    <property type="project" value="UniProtKB-EC"/>
</dbReference>
<dbReference type="GO" id="GO:0008352">
    <property type="term" value="C:katanin complex"/>
    <property type="evidence" value="ECO:0007669"/>
    <property type="project" value="TreeGrafter"/>
</dbReference>
<dbReference type="PROSITE" id="PS00107">
    <property type="entry name" value="PROTEIN_KINASE_ATP"/>
    <property type="match status" value="1"/>
</dbReference>
<feature type="repeat" description="WD" evidence="3">
    <location>
        <begin position="508"/>
        <end position="554"/>
    </location>
</feature>
<accession>A0A9P1P161</accession>
<organism evidence="6 7">
    <name type="scientific">Limnospira indica PCC 8005</name>
    <dbReference type="NCBI Taxonomy" id="376219"/>
    <lineage>
        <taxon>Bacteria</taxon>
        <taxon>Bacillati</taxon>
        <taxon>Cyanobacteriota</taxon>
        <taxon>Cyanophyceae</taxon>
        <taxon>Oscillatoriophycideae</taxon>
        <taxon>Oscillatoriales</taxon>
        <taxon>Sirenicapillariaceae</taxon>
        <taxon>Limnospira</taxon>
    </lineage>
</organism>
<dbReference type="EC" id="2.7.11.1" evidence="6"/>
<dbReference type="PROSITE" id="PS00678">
    <property type="entry name" value="WD_REPEATS_1"/>
    <property type="match status" value="4"/>
</dbReference>
<feature type="repeat" description="WD" evidence="3">
    <location>
        <begin position="424"/>
        <end position="465"/>
    </location>
</feature>
<dbReference type="PANTHER" id="PTHR19845:SF0">
    <property type="entry name" value="KATANIN P80 WD40 REPEAT-CONTAINING SUBUNIT B1"/>
    <property type="match status" value="1"/>
</dbReference>
<feature type="repeat" description="WD" evidence="3">
    <location>
        <begin position="466"/>
        <end position="507"/>
    </location>
</feature>
<keyword evidence="4" id="KW-0067">ATP-binding</keyword>
<dbReference type="Gene3D" id="1.10.510.10">
    <property type="entry name" value="Transferase(Phosphotransferase) domain 1"/>
    <property type="match status" value="1"/>
</dbReference>
<feature type="repeat" description="WD" evidence="3">
    <location>
        <begin position="555"/>
        <end position="589"/>
    </location>
</feature>
<feature type="repeat" description="WD" evidence="3">
    <location>
        <begin position="297"/>
        <end position="338"/>
    </location>
</feature>
<dbReference type="InterPro" id="IPR011009">
    <property type="entry name" value="Kinase-like_dom_sf"/>
</dbReference>
<dbReference type="CDD" id="cd14014">
    <property type="entry name" value="STKc_PknB_like"/>
    <property type="match status" value="1"/>
</dbReference>
<evidence type="ECO:0000256" key="2">
    <source>
        <dbReference type="ARBA" id="ARBA00022737"/>
    </source>
</evidence>
<dbReference type="PRINTS" id="PR00320">
    <property type="entry name" value="GPROTEINBRPT"/>
</dbReference>
<dbReference type="Proteomes" id="UP000032946">
    <property type="component" value="Chromosome"/>
</dbReference>
<evidence type="ECO:0000256" key="4">
    <source>
        <dbReference type="PROSITE-ProRule" id="PRU10141"/>
    </source>
</evidence>
<evidence type="ECO:0000313" key="6">
    <source>
        <dbReference type="EMBL" id="CDM98210.1"/>
    </source>
</evidence>
<dbReference type="RefSeq" id="WP_006622832.1">
    <property type="nucleotide sequence ID" value="NZ_FO818640.1"/>
</dbReference>
<evidence type="ECO:0000259" key="5">
    <source>
        <dbReference type="PROSITE" id="PS50011"/>
    </source>
</evidence>
<dbReference type="Pfam" id="PF00069">
    <property type="entry name" value="Pkinase"/>
    <property type="match status" value="1"/>
</dbReference>
<feature type="domain" description="Protein kinase" evidence="5">
    <location>
        <begin position="11"/>
        <end position="267"/>
    </location>
</feature>
<keyword evidence="6" id="KW-0418">Kinase</keyword>
<dbReference type="InterPro" id="IPR036322">
    <property type="entry name" value="WD40_repeat_dom_sf"/>
</dbReference>
<dbReference type="SMART" id="SM00220">
    <property type="entry name" value="S_TKc"/>
    <property type="match status" value="1"/>
</dbReference>
<dbReference type="GO" id="GO:0007019">
    <property type="term" value="P:microtubule depolymerization"/>
    <property type="evidence" value="ECO:0007669"/>
    <property type="project" value="TreeGrafter"/>
</dbReference>